<protein>
    <submittedName>
        <fullName evidence="2 3">Ribosomal protein L13</fullName>
    </submittedName>
</protein>
<reference evidence="2 4" key="1">
    <citation type="journal article" date="2014" name="BMC Genomics">
        <title>Genome sequence of Anopheles sinensis provides insight into genetics basis of mosquito competence for malaria parasites.</title>
        <authorList>
            <person name="Zhou D."/>
            <person name="Zhang D."/>
            <person name="Ding G."/>
            <person name="Shi L."/>
            <person name="Hou Q."/>
            <person name="Ye Y."/>
            <person name="Xu Y."/>
            <person name="Zhou H."/>
            <person name="Xiong C."/>
            <person name="Li S."/>
            <person name="Yu J."/>
            <person name="Hong S."/>
            <person name="Yu X."/>
            <person name="Zou P."/>
            <person name="Chen C."/>
            <person name="Chang X."/>
            <person name="Wang W."/>
            <person name="Lv Y."/>
            <person name="Sun Y."/>
            <person name="Ma L."/>
            <person name="Shen B."/>
            <person name="Zhu C."/>
        </authorList>
    </citation>
    <scope>NUCLEOTIDE SEQUENCE [LARGE SCALE GENOMIC DNA]</scope>
</reference>
<keyword evidence="2" id="KW-0687">Ribonucleoprotein</keyword>
<evidence type="ECO:0000313" key="4">
    <source>
        <dbReference type="Proteomes" id="UP000030765"/>
    </source>
</evidence>
<feature type="compositionally biased region" description="Polar residues" evidence="1">
    <location>
        <begin position="47"/>
        <end position="59"/>
    </location>
</feature>
<dbReference type="EnsemblMetazoa" id="ASIC016465-RA">
    <property type="protein sequence ID" value="ASIC016465-PA"/>
    <property type="gene ID" value="ASIC016465"/>
</dbReference>
<evidence type="ECO:0000256" key="1">
    <source>
        <dbReference type="SAM" id="MobiDB-lite"/>
    </source>
</evidence>
<dbReference type="VEuPathDB" id="VectorBase:ASIC016465"/>
<evidence type="ECO:0000313" key="3">
    <source>
        <dbReference type="EnsemblMetazoa" id="ASIC016465-PA"/>
    </source>
</evidence>
<reference evidence="3" key="2">
    <citation type="submission" date="2020-05" db="UniProtKB">
        <authorList>
            <consortium name="EnsemblMetazoa"/>
        </authorList>
    </citation>
    <scope>IDENTIFICATION</scope>
</reference>
<evidence type="ECO:0000313" key="2">
    <source>
        <dbReference type="EMBL" id="KFB48479.1"/>
    </source>
</evidence>
<dbReference type="GO" id="GO:0005840">
    <property type="term" value="C:ribosome"/>
    <property type="evidence" value="ECO:0007669"/>
    <property type="project" value="UniProtKB-KW"/>
</dbReference>
<organism evidence="2">
    <name type="scientific">Anopheles sinensis</name>
    <name type="common">Mosquito</name>
    <dbReference type="NCBI Taxonomy" id="74873"/>
    <lineage>
        <taxon>Eukaryota</taxon>
        <taxon>Metazoa</taxon>
        <taxon>Ecdysozoa</taxon>
        <taxon>Arthropoda</taxon>
        <taxon>Hexapoda</taxon>
        <taxon>Insecta</taxon>
        <taxon>Pterygota</taxon>
        <taxon>Neoptera</taxon>
        <taxon>Endopterygota</taxon>
        <taxon>Diptera</taxon>
        <taxon>Nematocera</taxon>
        <taxon>Culicoidea</taxon>
        <taxon>Culicidae</taxon>
        <taxon>Anophelinae</taxon>
        <taxon>Anopheles</taxon>
    </lineage>
</organism>
<gene>
    <name evidence="2" type="ORF">ZHAS_00016465</name>
</gene>
<proteinExistence type="predicted"/>
<accession>A0A084WE35</accession>
<dbReference type="Proteomes" id="UP000030765">
    <property type="component" value="Unassembled WGS sequence"/>
</dbReference>
<keyword evidence="4" id="KW-1185">Reference proteome</keyword>
<dbReference type="EMBL" id="KE525340">
    <property type="protein sequence ID" value="KFB48479.1"/>
    <property type="molecule type" value="Genomic_DNA"/>
</dbReference>
<dbReference type="EMBL" id="ATLV01023126">
    <property type="status" value="NOT_ANNOTATED_CDS"/>
    <property type="molecule type" value="Genomic_DNA"/>
</dbReference>
<dbReference type="AlphaFoldDB" id="A0A084WE35"/>
<keyword evidence="2" id="KW-0689">Ribosomal protein</keyword>
<sequence length="112" mass="12201">MATVGSTDQSLDASLDPSDCSPILGRVHRCVGSKRHPQRKVAAVDGQNPNLLGNPSQTFDKCPKTALQPPNRLLERCEHTRANKTGEEPNQELALRLAEFMGTTKVVAVRPE</sequence>
<name>A0A084WE35_ANOSI</name>
<feature type="region of interest" description="Disordered" evidence="1">
    <location>
        <begin position="40"/>
        <end position="67"/>
    </location>
</feature>